<reference evidence="2" key="1">
    <citation type="submission" date="2021-01" db="EMBL/GenBank/DDBJ databases">
        <authorList>
            <consortium name="Genoscope - CEA"/>
            <person name="William W."/>
        </authorList>
    </citation>
    <scope>NUCLEOTIDE SEQUENCE</scope>
</reference>
<evidence type="ECO:0000256" key="1">
    <source>
        <dbReference type="SAM" id="Phobius"/>
    </source>
</evidence>
<organism evidence="2 3">
    <name type="scientific">Paramecium pentaurelia</name>
    <dbReference type="NCBI Taxonomy" id="43138"/>
    <lineage>
        <taxon>Eukaryota</taxon>
        <taxon>Sar</taxon>
        <taxon>Alveolata</taxon>
        <taxon>Ciliophora</taxon>
        <taxon>Intramacronucleata</taxon>
        <taxon>Oligohymenophorea</taxon>
        <taxon>Peniculida</taxon>
        <taxon>Parameciidae</taxon>
        <taxon>Paramecium</taxon>
    </lineage>
</organism>
<evidence type="ECO:0000313" key="3">
    <source>
        <dbReference type="Proteomes" id="UP000689195"/>
    </source>
</evidence>
<feature type="transmembrane region" description="Helical" evidence="1">
    <location>
        <begin position="79"/>
        <end position="100"/>
    </location>
</feature>
<keyword evidence="1" id="KW-0472">Membrane</keyword>
<comment type="caution">
    <text evidence="2">The sequence shown here is derived from an EMBL/GenBank/DDBJ whole genome shotgun (WGS) entry which is preliminary data.</text>
</comment>
<proteinExistence type="predicted"/>
<feature type="transmembrane region" description="Helical" evidence="1">
    <location>
        <begin position="6"/>
        <end position="28"/>
    </location>
</feature>
<accession>A0A8S1XUS7</accession>
<dbReference type="Proteomes" id="UP000689195">
    <property type="component" value="Unassembled WGS sequence"/>
</dbReference>
<gene>
    <name evidence="2" type="ORF">PPENT_87.1.T1340137</name>
</gene>
<sequence length="149" mass="17267">MDTMLLIIATIYLACTFESTLISFLNSCELIYLSCFRKTHTINYNKQGFLLEAGGNIIFLIDTASKYSEYVEASGILTAILYLIIAGQFIVVICSFGYYYFDRKEFKWSYDWTKGILRFLYGANVGLFFWIFNRFSSSLLHHLLDVEKS</sequence>
<evidence type="ECO:0000313" key="2">
    <source>
        <dbReference type="EMBL" id="CAD8203714.1"/>
    </source>
</evidence>
<feature type="transmembrane region" description="Helical" evidence="1">
    <location>
        <begin position="112"/>
        <end position="132"/>
    </location>
</feature>
<dbReference type="EMBL" id="CAJJDO010000134">
    <property type="protein sequence ID" value="CAD8203714.1"/>
    <property type="molecule type" value="Genomic_DNA"/>
</dbReference>
<feature type="transmembrane region" description="Helical" evidence="1">
    <location>
        <begin position="49"/>
        <end position="67"/>
    </location>
</feature>
<keyword evidence="1" id="KW-1133">Transmembrane helix</keyword>
<protein>
    <submittedName>
        <fullName evidence="2">Uncharacterized protein</fullName>
    </submittedName>
</protein>
<name>A0A8S1XUS7_9CILI</name>
<keyword evidence="3" id="KW-1185">Reference proteome</keyword>
<keyword evidence="1" id="KW-0812">Transmembrane</keyword>
<dbReference type="AlphaFoldDB" id="A0A8S1XUS7"/>